<dbReference type="Pfam" id="PF04759">
    <property type="entry name" value="DUF617"/>
    <property type="match status" value="1"/>
</dbReference>
<accession>A0AAP0NND2</accession>
<evidence type="ECO:0000313" key="2">
    <source>
        <dbReference type="Proteomes" id="UP001419268"/>
    </source>
</evidence>
<evidence type="ECO:0008006" key="3">
    <source>
        <dbReference type="Google" id="ProtNLM"/>
    </source>
</evidence>
<sequence>MRMIDLGSQRGGPIYIIDTPTDIDCTREVRFRRSFRSLVEYMVPCCGFQHTSDSSPSTTSSSYDNNHSIPTTTTNASTVTGTFFGYRKGRVSFCLQDHTRSSPILLLEFAVPTAYLAREMQHGLLRIALECNRVAGSSRSLFSMPAWSMYCNGRKVGFAVKRQMTASDAAVLKLMQSVSVGAGVVPVESKGSTSDHHHHQEEGEIMYLRASFERVIGSADSESFHMINPVGSSGQELSIFLLRS</sequence>
<keyword evidence="2" id="KW-1185">Reference proteome</keyword>
<dbReference type="InterPro" id="IPR006460">
    <property type="entry name" value="MIZ1-like_pln"/>
</dbReference>
<protein>
    <recommendedName>
        <fullName evidence="3">Protein MIZU-KUSSEI 1</fullName>
    </recommendedName>
</protein>
<name>A0AAP0NND2_9MAGN</name>
<gene>
    <name evidence="1" type="ORF">Scep_019848</name>
</gene>
<reference evidence="1 2" key="1">
    <citation type="submission" date="2024-01" db="EMBL/GenBank/DDBJ databases">
        <title>Genome assemblies of Stephania.</title>
        <authorList>
            <person name="Yang L."/>
        </authorList>
    </citation>
    <scope>NUCLEOTIDE SEQUENCE [LARGE SCALE GENOMIC DNA]</scope>
    <source>
        <strain evidence="1">JXDWG</strain>
        <tissue evidence="1">Leaf</tissue>
    </source>
</reference>
<organism evidence="1 2">
    <name type="scientific">Stephania cephalantha</name>
    <dbReference type="NCBI Taxonomy" id="152367"/>
    <lineage>
        <taxon>Eukaryota</taxon>
        <taxon>Viridiplantae</taxon>
        <taxon>Streptophyta</taxon>
        <taxon>Embryophyta</taxon>
        <taxon>Tracheophyta</taxon>
        <taxon>Spermatophyta</taxon>
        <taxon>Magnoliopsida</taxon>
        <taxon>Ranunculales</taxon>
        <taxon>Menispermaceae</taxon>
        <taxon>Menispermoideae</taxon>
        <taxon>Cissampelideae</taxon>
        <taxon>Stephania</taxon>
    </lineage>
</organism>
<dbReference type="GO" id="GO:0010274">
    <property type="term" value="P:hydrotropism"/>
    <property type="evidence" value="ECO:0007669"/>
    <property type="project" value="InterPro"/>
</dbReference>
<dbReference type="PANTHER" id="PTHR31276:SF15">
    <property type="entry name" value="PROTEIN MIZU-KUSSEI 1"/>
    <property type="match status" value="1"/>
</dbReference>
<dbReference type="Proteomes" id="UP001419268">
    <property type="component" value="Unassembled WGS sequence"/>
</dbReference>
<dbReference type="PANTHER" id="PTHR31276">
    <property type="match status" value="1"/>
</dbReference>
<comment type="caution">
    <text evidence="1">The sequence shown here is derived from an EMBL/GenBank/DDBJ whole genome shotgun (WGS) entry which is preliminary data.</text>
</comment>
<evidence type="ECO:0000313" key="1">
    <source>
        <dbReference type="EMBL" id="KAK9112329.1"/>
    </source>
</evidence>
<dbReference type="AlphaFoldDB" id="A0AAP0NND2"/>
<dbReference type="NCBIfam" id="TIGR01570">
    <property type="entry name" value="A_thal_3588"/>
    <property type="match status" value="1"/>
</dbReference>
<proteinExistence type="predicted"/>
<dbReference type="EMBL" id="JBBNAG010000008">
    <property type="protein sequence ID" value="KAK9112329.1"/>
    <property type="molecule type" value="Genomic_DNA"/>
</dbReference>